<dbReference type="CDD" id="cd08411">
    <property type="entry name" value="PBP2_OxyR"/>
    <property type="match status" value="1"/>
</dbReference>
<accession>A0A1U7DC82</accession>
<comment type="similarity">
    <text evidence="1">Belongs to the LysR transcriptional regulatory family.</text>
</comment>
<dbReference type="InterPro" id="IPR036390">
    <property type="entry name" value="WH_DNA-bd_sf"/>
</dbReference>
<dbReference type="Gene3D" id="3.40.190.10">
    <property type="entry name" value="Periplasmic binding protein-like II"/>
    <property type="match status" value="2"/>
</dbReference>
<dbReference type="PANTHER" id="PTHR30346">
    <property type="entry name" value="TRANSCRIPTIONAL DUAL REGULATOR HCAR-RELATED"/>
    <property type="match status" value="1"/>
</dbReference>
<dbReference type="EMBL" id="CP014796">
    <property type="protein sequence ID" value="APX25670.1"/>
    <property type="molecule type" value="Genomic_DNA"/>
</dbReference>
<dbReference type="InterPro" id="IPR036388">
    <property type="entry name" value="WH-like_DNA-bd_sf"/>
</dbReference>
<reference evidence="8 9" key="1">
    <citation type="submission" date="2016-03" db="EMBL/GenBank/DDBJ databases">
        <title>Deep-sea bacteria in the southern Pacific.</title>
        <authorList>
            <person name="Tang K."/>
        </authorList>
    </citation>
    <scope>NUCLEOTIDE SEQUENCE [LARGE SCALE GENOMIC DNA]</scope>
    <source>
        <strain evidence="8 9">JLT2016</strain>
    </source>
</reference>
<evidence type="ECO:0000313" key="8">
    <source>
        <dbReference type="EMBL" id="APX25670.1"/>
    </source>
</evidence>
<evidence type="ECO:0000256" key="4">
    <source>
        <dbReference type="ARBA" id="ARBA00023159"/>
    </source>
</evidence>
<evidence type="ECO:0000256" key="6">
    <source>
        <dbReference type="SAM" id="MobiDB-lite"/>
    </source>
</evidence>
<dbReference type="PROSITE" id="PS50931">
    <property type="entry name" value="HTH_LYSR"/>
    <property type="match status" value="1"/>
</dbReference>
<feature type="region of interest" description="Disordered" evidence="6">
    <location>
        <begin position="292"/>
        <end position="312"/>
    </location>
</feature>
<proteinExistence type="inferred from homology"/>
<sequence>MLNLSMKHLRYFDALARLGHFGRAAETCAISQPALSMQIRELEQLVGAPLVERGHRQIRLTGLGEEFADRVRDILRSVDDLTDLARASQSPLVGRLRIGVIPTVAPYLLPDVITALARDYPALDLRPREAVTGTLIEDLMASRLDTAIVALPVSEPSLEEVALFDEEFVLVRHVTEADKPVPDPEALQEMRLLLLEEGHCFRNQALSFCNMSPSVARDLMEGSSLSTLVQMVGAGIGVTLVPEMALPIETRSAQVSLARLPEPRPTRTIGMVWRKSNPLAEQLSHIAGIVRQAGQTRPEVAEPPGDLPSRHA</sequence>
<organism evidence="8 9">
    <name type="scientific">Salipiger profundus</name>
    <dbReference type="NCBI Taxonomy" id="1229727"/>
    <lineage>
        <taxon>Bacteria</taxon>
        <taxon>Pseudomonadati</taxon>
        <taxon>Pseudomonadota</taxon>
        <taxon>Alphaproteobacteria</taxon>
        <taxon>Rhodobacterales</taxon>
        <taxon>Roseobacteraceae</taxon>
        <taxon>Salipiger</taxon>
    </lineage>
</organism>
<keyword evidence="2" id="KW-0805">Transcription regulation</keyword>
<dbReference type="AlphaFoldDB" id="A0A1U7DC82"/>
<keyword evidence="9" id="KW-1185">Reference proteome</keyword>
<dbReference type="STRING" id="1229727.Ga0080559_TMP4874"/>
<evidence type="ECO:0000259" key="7">
    <source>
        <dbReference type="PROSITE" id="PS50931"/>
    </source>
</evidence>
<dbReference type="FunFam" id="1.10.10.10:FF:000001">
    <property type="entry name" value="LysR family transcriptional regulator"/>
    <property type="match status" value="1"/>
</dbReference>
<dbReference type="OrthoDB" id="9775392at2"/>
<dbReference type="SUPFAM" id="SSF53850">
    <property type="entry name" value="Periplasmic binding protein-like II"/>
    <property type="match status" value="1"/>
</dbReference>
<dbReference type="Pfam" id="PF00126">
    <property type="entry name" value="HTH_1"/>
    <property type="match status" value="1"/>
</dbReference>
<dbReference type="RefSeq" id="WP_076625155.1">
    <property type="nucleotide sequence ID" value="NZ_BMEW01000002.1"/>
</dbReference>
<feature type="domain" description="HTH lysR-type" evidence="7">
    <location>
        <begin position="4"/>
        <end position="61"/>
    </location>
</feature>
<evidence type="ECO:0000256" key="2">
    <source>
        <dbReference type="ARBA" id="ARBA00023015"/>
    </source>
</evidence>
<evidence type="ECO:0000256" key="5">
    <source>
        <dbReference type="ARBA" id="ARBA00023163"/>
    </source>
</evidence>
<protein>
    <submittedName>
        <fullName evidence="8">Transcriptional regulator, LysR family</fullName>
    </submittedName>
</protein>
<name>A0A1U7DC82_9RHOB</name>
<dbReference type="PRINTS" id="PR00039">
    <property type="entry name" value="HTHLYSR"/>
</dbReference>
<dbReference type="KEGG" id="tpro:Ga0080559_TMP4874"/>
<evidence type="ECO:0000256" key="3">
    <source>
        <dbReference type="ARBA" id="ARBA00023125"/>
    </source>
</evidence>
<dbReference type="GO" id="GO:0003700">
    <property type="term" value="F:DNA-binding transcription factor activity"/>
    <property type="evidence" value="ECO:0007669"/>
    <property type="project" value="InterPro"/>
</dbReference>
<evidence type="ECO:0000256" key="1">
    <source>
        <dbReference type="ARBA" id="ARBA00009437"/>
    </source>
</evidence>
<dbReference type="PANTHER" id="PTHR30346:SF26">
    <property type="entry name" value="HYDROGEN PEROXIDE-INDUCIBLE GENES ACTIVATOR"/>
    <property type="match status" value="1"/>
</dbReference>
<dbReference type="SUPFAM" id="SSF46785">
    <property type="entry name" value="Winged helix' DNA-binding domain"/>
    <property type="match status" value="1"/>
</dbReference>
<dbReference type="InterPro" id="IPR000847">
    <property type="entry name" value="LysR_HTH_N"/>
</dbReference>
<dbReference type="GO" id="GO:0032993">
    <property type="term" value="C:protein-DNA complex"/>
    <property type="evidence" value="ECO:0007669"/>
    <property type="project" value="TreeGrafter"/>
</dbReference>
<gene>
    <name evidence="8" type="ORF">Ga0080559_TMP4874</name>
</gene>
<dbReference type="GO" id="GO:0003677">
    <property type="term" value="F:DNA binding"/>
    <property type="evidence" value="ECO:0007669"/>
    <property type="project" value="UniProtKB-KW"/>
</dbReference>
<dbReference type="InterPro" id="IPR005119">
    <property type="entry name" value="LysR_subst-bd"/>
</dbReference>
<dbReference type="Pfam" id="PF03466">
    <property type="entry name" value="LysR_substrate"/>
    <property type="match status" value="1"/>
</dbReference>
<dbReference type="Proteomes" id="UP000186559">
    <property type="component" value="Chromosome"/>
</dbReference>
<keyword evidence="3" id="KW-0238">DNA-binding</keyword>
<dbReference type="Gene3D" id="1.10.10.10">
    <property type="entry name" value="Winged helix-like DNA-binding domain superfamily/Winged helix DNA-binding domain"/>
    <property type="match status" value="1"/>
</dbReference>
<keyword evidence="4" id="KW-0010">Activator</keyword>
<keyword evidence="5" id="KW-0804">Transcription</keyword>
<evidence type="ECO:0000313" key="9">
    <source>
        <dbReference type="Proteomes" id="UP000186559"/>
    </source>
</evidence>